<evidence type="ECO:0000313" key="3">
    <source>
        <dbReference type="Proteomes" id="UP000499080"/>
    </source>
</evidence>
<protein>
    <recommendedName>
        <fullName evidence="4">Centrosome and spindle pole-associated protein 1</fullName>
    </recommendedName>
</protein>
<evidence type="ECO:0008006" key="4">
    <source>
        <dbReference type="Google" id="ProtNLM"/>
    </source>
</evidence>
<sequence length="543" mass="63228">MWSLWYAPVSRQIFLAQFHLLSPNTVLDVQCGFYYSLEHASSENERLNTRCLQHFKHVPGCGDLVVRSRLWGRRVPGSKLDSTEDSPLGMEYVSPPTWIKSHSGGNICHLICKNVDSYIEEVEKCMQAFKAQLQEQHKELQEDEGKVINLLSAFYKKDSPKQNPDCTDQMTISFPNRSSISSLFKDDSTESFIFKLGQEDKRQHLAAERRAEYNSFIEKKDKELLSRRKILEESRSVTPRSILESVDYEKILAKRKEEESKFRNLNYAEPSIDKKISKSEISVKENVDLSLENPITSFPEPPVPQPAPIPMHRTGGGGEPVRDSSGNLITNRRFKASSSSSEYFPFQEDNSKHKKDYYREELRKQIQEKKRLKELEEERARLLEEQVAQRIEQQRRQMQMEYEKELQKNNLLKEQRQQERLKQLEEFQKRDAAMKNKRTREIQMPDRRDSIDLNVVQEPPKRSASPPVPSVRSKVILERVVSPDVTIKTQALSGVKPENIFSSLAEIRRTIMQEQNNAKKDLKESYEVMNRRTVVDDSDDLPF</sequence>
<evidence type="ECO:0000256" key="1">
    <source>
        <dbReference type="SAM" id="Coils"/>
    </source>
</evidence>
<feature type="coiled-coil region" evidence="1">
    <location>
        <begin position="355"/>
        <end position="424"/>
    </location>
</feature>
<keyword evidence="3" id="KW-1185">Reference proteome</keyword>
<organism evidence="2 3">
    <name type="scientific">Araneus ventricosus</name>
    <name type="common">Orbweaver spider</name>
    <name type="synonym">Epeira ventricosa</name>
    <dbReference type="NCBI Taxonomy" id="182803"/>
    <lineage>
        <taxon>Eukaryota</taxon>
        <taxon>Metazoa</taxon>
        <taxon>Ecdysozoa</taxon>
        <taxon>Arthropoda</taxon>
        <taxon>Chelicerata</taxon>
        <taxon>Arachnida</taxon>
        <taxon>Araneae</taxon>
        <taxon>Araneomorphae</taxon>
        <taxon>Entelegynae</taxon>
        <taxon>Araneoidea</taxon>
        <taxon>Araneidae</taxon>
        <taxon>Araneus</taxon>
    </lineage>
</organism>
<gene>
    <name evidence="2" type="ORF">AVEN_200792_1</name>
</gene>
<reference evidence="2 3" key="1">
    <citation type="journal article" date="2019" name="Sci. Rep.">
        <title>Orb-weaving spider Araneus ventricosus genome elucidates the spidroin gene catalogue.</title>
        <authorList>
            <person name="Kono N."/>
            <person name="Nakamura H."/>
            <person name="Ohtoshi R."/>
            <person name="Moran D.A.P."/>
            <person name="Shinohara A."/>
            <person name="Yoshida Y."/>
            <person name="Fujiwara M."/>
            <person name="Mori M."/>
            <person name="Tomita M."/>
            <person name="Arakawa K."/>
        </authorList>
    </citation>
    <scope>NUCLEOTIDE SEQUENCE [LARGE SCALE GENOMIC DNA]</scope>
</reference>
<dbReference type="EMBL" id="BGPR01000453">
    <property type="protein sequence ID" value="GBM21114.1"/>
    <property type="molecule type" value="Genomic_DNA"/>
</dbReference>
<dbReference type="Proteomes" id="UP000499080">
    <property type="component" value="Unassembled WGS sequence"/>
</dbReference>
<proteinExistence type="predicted"/>
<accession>A0A4Y2DZP4</accession>
<comment type="caution">
    <text evidence="2">The sequence shown here is derived from an EMBL/GenBank/DDBJ whole genome shotgun (WGS) entry which is preliminary data.</text>
</comment>
<name>A0A4Y2DZP4_ARAVE</name>
<dbReference type="AlphaFoldDB" id="A0A4Y2DZP4"/>
<evidence type="ECO:0000313" key="2">
    <source>
        <dbReference type="EMBL" id="GBM21114.1"/>
    </source>
</evidence>
<feature type="coiled-coil region" evidence="1">
    <location>
        <begin position="504"/>
        <end position="532"/>
    </location>
</feature>
<dbReference type="OrthoDB" id="6437407at2759"/>
<feature type="coiled-coil region" evidence="1">
    <location>
        <begin position="119"/>
        <end position="146"/>
    </location>
</feature>
<keyword evidence="1" id="KW-0175">Coiled coil</keyword>